<keyword evidence="2" id="KW-1185">Reference proteome</keyword>
<evidence type="ECO:0000313" key="1">
    <source>
        <dbReference type="EMBL" id="SDF04020.1"/>
    </source>
</evidence>
<dbReference type="Proteomes" id="UP000199355">
    <property type="component" value="Unassembled WGS sequence"/>
</dbReference>
<reference evidence="2" key="1">
    <citation type="submission" date="2016-10" db="EMBL/GenBank/DDBJ databases">
        <authorList>
            <person name="Varghese N."/>
            <person name="Submissions S."/>
        </authorList>
    </citation>
    <scope>NUCLEOTIDE SEQUENCE [LARGE SCALE GENOMIC DNA]</scope>
    <source>
        <strain evidence="2">KHC7</strain>
    </source>
</reference>
<gene>
    <name evidence="1" type="ORF">SAMN05192586_10135</name>
</gene>
<organism evidence="1 2">
    <name type="scientific">Desulfovibrio legallii</name>
    <dbReference type="NCBI Taxonomy" id="571438"/>
    <lineage>
        <taxon>Bacteria</taxon>
        <taxon>Pseudomonadati</taxon>
        <taxon>Thermodesulfobacteriota</taxon>
        <taxon>Desulfovibrionia</taxon>
        <taxon>Desulfovibrionales</taxon>
        <taxon>Desulfovibrionaceae</taxon>
        <taxon>Desulfovibrio</taxon>
    </lineage>
</organism>
<dbReference type="STRING" id="571438.SAMN05192586_10135"/>
<dbReference type="OrthoDB" id="9780934at2"/>
<evidence type="ECO:0000313" key="2">
    <source>
        <dbReference type="Proteomes" id="UP000199355"/>
    </source>
</evidence>
<dbReference type="AlphaFoldDB" id="A0A1G7HUB0"/>
<proteinExistence type="predicted"/>
<dbReference type="EMBL" id="FNBX01000001">
    <property type="protein sequence ID" value="SDF04020.1"/>
    <property type="molecule type" value="Genomic_DNA"/>
</dbReference>
<accession>A0A1G7HUB0</accession>
<evidence type="ECO:0008006" key="3">
    <source>
        <dbReference type="Google" id="ProtNLM"/>
    </source>
</evidence>
<dbReference type="RefSeq" id="WP_092152317.1">
    <property type="nucleotide sequence ID" value="NZ_FNBX01000001.1"/>
</dbReference>
<protein>
    <recommendedName>
        <fullName evidence="3">YkgJ family cysteine cluster protein</fullName>
    </recommendedName>
</protein>
<name>A0A1G7HUB0_9BACT</name>
<sequence length="260" mass="27533">MSPLEPTAATPHEGPVCRRCGTCCLQGGPTLMERDAPLLTEGVLGLEALVCLRAGEWARDDVRQVLAPLKGECIKVAGLGGSAHPWRCRYYADGAGCTVYGRRPAQCAVLFCTDTGPLERLLAEEAPLSRAPALRELASLAALPGFPELSASARAMLADLAAVHEEQNPVRPVLELAAGLGYLPRGGRGLRVTAMPNPLKGEGERREALARIAEAARTDAAFRELCVERAELPAALLPFLLGRSLTDLLAEVGLRPAETA</sequence>